<feature type="compositionally biased region" description="Basic and acidic residues" evidence="1">
    <location>
        <begin position="25"/>
        <end position="38"/>
    </location>
</feature>
<dbReference type="InParanoid" id="C3XU50"/>
<reference evidence="2" key="1">
    <citation type="journal article" date="2008" name="Nature">
        <title>The amphioxus genome and the evolution of the chordate karyotype.</title>
        <authorList>
            <consortium name="US DOE Joint Genome Institute (JGI-PGF)"/>
            <person name="Putnam N.H."/>
            <person name="Butts T."/>
            <person name="Ferrier D.E.K."/>
            <person name="Furlong R.F."/>
            <person name="Hellsten U."/>
            <person name="Kawashima T."/>
            <person name="Robinson-Rechavi M."/>
            <person name="Shoguchi E."/>
            <person name="Terry A."/>
            <person name="Yu J.-K."/>
            <person name="Benito-Gutierrez E.L."/>
            <person name="Dubchak I."/>
            <person name="Garcia-Fernandez J."/>
            <person name="Gibson-Brown J.J."/>
            <person name="Grigoriev I.V."/>
            <person name="Horton A.C."/>
            <person name="de Jong P.J."/>
            <person name="Jurka J."/>
            <person name="Kapitonov V.V."/>
            <person name="Kohara Y."/>
            <person name="Kuroki Y."/>
            <person name="Lindquist E."/>
            <person name="Lucas S."/>
            <person name="Osoegawa K."/>
            <person name="Pennacchio L.A."/>
            <person name="Salamov A.A."/>
            <person name="Satou Y."/>
            <person name="Sauka-Spengler T."/>
            <person name="Schmutz J."/>
            <person name="Shin-I T."/>
            <person name="Toyoda A."/>
            <person name="Bronner-Fraser M."/>
            <person name="Fujiyama A."/>
            <person name="Holland L.Z."/>
            <person name="Holland P.W.H."/>
            <person name="Satoh N."/>
            <person name="Rokhsar D.S."/>
        </authorList>
    </citation>
    <scope>NUCLEOTIDE SEQUENCE [LARGE SCALE GENOMIC DNA]</scope>
    <source>
        <strain evidence="2">S238N-H82</strain>
        <tissue evidence="2">Testes</tissue>
    </source>
</reference>
<name>C3XU50_BRAFL</name>
<evidence type="ECO:0000313" key="2">
    <source>
        <dbReference type="EMBL" id="EEN68424.1"/>
    </source>
</evidence>
<feature type="region of interest" description="Disordered" evidence="1">
    <location>
        <begin position="1"/>
        <end position="76"/>
    </location>
</feature>
<gene>
    <name evidence="2" type="ORF">BRAFLDRAFT_78270</name>
</gene>
<evidence type="ECO:0000256" key="1">
    <source>
        <dbReference type="SAM" id="MobiDB-lite"/>
    </source>
</evidence>
<organism>
    <name type="scientific">Branchiostoma floridae</name>
    <name type="common">Florida lancelet</name>
    <name type="synonym">Amphioxus</name>
    <dbReference type="NCBI Taxonomy" id="7739"/>
    <lineage>
        <taxon>Eukaryota</taxon>
        <taxon>Metazoa</taxon>
        <taxon>Chordata</taxon>
        <taxon>Cephalochordata</taxon>
        <taxon>Leptocardii</taxon>
        <taxon>Amphioxiformes</taxon>
        <taxon>Branchiostomatidae</taxon>
        <taxon>Branchiostoma</taxon>
    </lineage>
</organism>
<dbReference type="EMBL" id="GG666464">
    <property type="protein sequence ID" value="EEN68424.1"/>
    <property type="molecule type" value="Genomic_DNA"/>
</dbReference>
<dbReference type="AlphaFoldDB" id="C3XU50"/>
<feature type="compositionally biased region" description="Basic and acidic residues" evidence="1">
    <location>
        <begin position="56"/>
        <end position="69"/>
    </location>
</feature>
<protein>
    <submittedName>
        <fullName evidence="2">Uncharacterized protein</fullName>
    </submittedName>
</protein>
<accession>C3XU50</accession>
<proteinExistence type="predicted"/>
<sequence>MSEEGDRPTTGSGNIISSAGYGDKCGPDESRATRKLPPDRPAVFRHGSPHRPGIVSRHDGDDHHGDGGRRTCSPAGPGLTATLIYHYIIDSVQSYGELSEDH</sequence>